<accession>A0A6N2ZIH3</accession>
<dbReference type="GO" id="GO:0046872">
    <property type="term" value="F:metal ion binding"/>
    <property type="evidence" value="ECO:0007669"/>
    <property type="project" value="UniProtKB-KW"/>
</dbReference>
<feature type="binding site" evidence="4">
    <location>
        <position position="44"/>
    </location>
    <ligand>
        <name>substrate</name>
    </ligand>
</feature>
<dbReference type="GO" id="GO:0005524">
    <property type="term" value="F:ATP binding"/>
    <property type="evidence" value="ECO:0007669"/>
    <property type="project" value="UniProtKB-KW"/>
</dbReference>
<keyword evidence="5" id="KW-0479">Metal-binding</keyword>
<comment type="similarity">
    <text evidence="1 5">Belongs to the 5-formyltetrahydrofolate cyclo-ligase family.</text>
</comment>
<sequence length="182" mass="20193">MRLAFKARRQAMSDSECKTRAEALCKHIMESAEYKKAHSIMAYLAMPKEANLDALVTQALAEGKAVFVPVCVSKTEMIAARLTRLDDVKTGVLHIRIPNEPYETAAPNELDLILVPGVAFDTKGGRMGMGAGYYDRFLAKVPKERLIGVAWDIQVVSDEIPMEAHDKRLAGLITDERVLTFK</sequence>
<evidence type="ECO:0000256" key="2">
    <source>
        <dbReference type="ARBA" id="ARBA00022741"/>
    </source>
</evidence>
<name>A0A6N2ZIH3_9FIRM</name>
<dbReference type="NCBIfam" id="TIGR02727">
    <property type="entry name" value="MTHFS_bact"/>
    <property type="match status" value="1"/>
</dbReference>
<dbReference type="InterPro" id="IPR037171">
    <property type="entry name" value="NagB/RpiA_transferase-like"/>
</dbReference>
<comment type="cofactor">
    <cofactor evidence="5">
        <name>Mg(2+)</name>
        <dbReference type="ChEBI" id="CHEBI:18420"/>
    </cofactor>
</comment>
<reference evidence="6" key="1">
    <citation type="submission" date="2019-11" db="EMBL/GenBank/DDBJ databases">
        <authorList>
            <person name="Feng L."/>
        </authorList>
    </citation>
    <scope>NUCLEOTIDE SEQUENCE</scope>
    <source>
        <strain evidence="6">VrattiLFYP33</strain>
    </source>
</reference>
<dbReference type="EC" id="6.3.3.2" evidence="5"/>
<dbReference type="PANTHER" id="PTHR23407">
    <property type="entry name" value="ATPASE INHIBITOR/5-FORMYLTETRAHYDROFOLATE CYCLO-LIGASE"/>
    <property type="match status" value="1"/>
</dbReference>
<dbReference type="PIRSF" id="PIRSF006806">
    <property type="entry name" value="FTHF_cligase"/>
    <property type="match status" value="1"/>
</dbReference>
<dbReference type="GO" id="GO:0009396">
    <property type="term" value="P:folic acid-containing compound biosynthetic process"/>
    <property type="evidence" value="ECO:0007669"/>
    <property type="project" value="TreeGrafter"/>
</dbReference>
<feature type="binding site" evidence="4">
    <location>
        <position position="49"/>
    </location>
    <ligand>
        <name>substrate</name>
    </ligand>
</feature>
<dbReference type="GO" id="GO:0035999">
    <property type="term" value="P:tetrahydrofolate interconversion"/>
    <property type="evidence" value="ECO:0007669"/>
    <property type="project" value="TreeGrafter"/>
</dbReference>
<keyword evidence="3 4" id="KW-0067">ATP-binding</keyword>
<evidence type="ECO:0000256" key="3">
    <source>
        <dbReference type="ARBA" id="ARBA00022840"/>
    </source>
</evidence>
<evidence type="ECO:0000256" key="4">
    <source>
        <dbReference type="PIRSR" id="PIRSR006806-1"/>
    </source>
</evidence>
<evidence type="ECO:0000313" key="6">
    <source>
        <dbReference type="EMBL" id="VYT79329.1"/>
    </source>
</evidence>
<proteinExistence type="inferred from homology"/>
<gene>
    <name evidence="6" type="ORF">VRLFYP33_00012</name>
</gene>
<dbReference type="InterPro" id="IPR024185">
    <property type="entry name" value="FTHF_cligase-like_sf"/>
</dbReference>
<dbReference type="InterPro" id="IPR002698">
    <property type="entry name" value="FTHF_cligase"/>
</dbReference>
<dbReference type="Pfam" id="PF01812">
    <property type="entry name" value="5-FTHF_cyc-lig"/>
    <property type="match status" value="1"/>
</dbReference>
<dbReference type="PANTHER" id="PTHR23407:SF1">
    <property type="entry name" value="5-FORMYLTETRAHYDROFOLATE CYCLO-LIGASE"/>
    <property type="match status" value="1"/>
</dbReference>
<dbReference type="EMBL" id="CACRUX010000017">
    <property type="protein sequence ID" value="VYT79329.1"/>
    <property type="molecule type" value="Genomic_DNA"/>
</dbReference>
<dbReference type="AlphaFoldDB" id="A0A6N2ZIH3"/>
<dbReference type="Gene3D" id="3.40.50.10420">
    <property type="entry name" value="NagB/RpiA/CoA transferase-like"/>
    <property type="match status" value="1"/>
</dbReference>
<evidence type="ECO:0000256" key="5">
    <source>
        <dbReference type="RuleBase" id="RU361279"/>
    </source>
</evidence>
<dbReference type="SUPFAM" id="SSF100950">
    <property type="entry name" value="NagB/RpiA/CoA transferase-like"/>
    <property type="match status" value="1"/>
</dbReference>
<comment type="catalytic activity">
    <reaction evidence="5">
        <text>(6S)-5-formyl-5,6,7,8-tetrahydrofolate + ATP = (6R)-5,10-methenyltetrahydrofolate + ADP + phosphate</text>
        <dbReference type="Rhea" id="RHEA:10488"/>
        <dbReference type="ChEBI" id="CHEBI:30616"/>
        <dbReference type="ChEBI" id="CHEBI:43474"/>
        <dbReference type="ChEBI" id="CHEBI:57455"/>
        <dbReference type="ChEBI" id="CHEBI:57457"/>
        <dbReference type="ChEBI" id="CHEBI:456216"/>
        <dbReference type="EC" id="6.3.3.2"/>
    </reaction>
</comment>
<dbReference type="GO" id="GO:0030272">
    <property type="term" value="F:5-formyltetrahydrofolate cyclo-ligase activity"/>
    <property type="evidence" value="ECO:0007669"/>
    <property type="project" value="UniProtKB-EC"/>
</dbReference>
<feature type="binding site" evidence="4">
    <location>
        <begin position="126"/>
        <end position="134"/>
    </location>
    <ligand>
        <name>ATP</name>
        <dbReference type="ChEBI" id="CHEBI:30616"/>
    </ligand>
</feature>
<keyword evidence="2 4" id="KW-0547">Nucleotide-binding</keyword>
<organism evidence="6">
    <name type="scientific">Veillonella ratti</name>
    <dbReference type="NCBI Taxonomy" id="103892"/>
    <lineage>
        <taxon>Bacteria</taxon>
        <taxon>Bacillati</taxon>
        <taxon>Bacillota</taxon>
        <taxon>Negativicutes</taxon>
        <taxon>Veillonellales</taxon>
        <taxon>Veillonellaceae</taxon>
        <taxon>Veillonella</taxon>
    </lineage>
</organism>
<keyword evidence="5" id="KW-0460">Magnesium</keyword>
<evidence type="ECO:0000256" key="1">
    <source>
        <dbReference type="ARBA" id="ARBA00010638"/>
    </source>
</evidence>
<protein>
    <recommendedName>
        <fullName evidence="5">5-formyltetrahydrofolate cyclo-ligase</fullName>
        <ecNumber evidence="5">6.3.3.2</ecNumber>
    </recommendedName>
</protein>
<keyword evidence="6" id="KW-0436">Ligase</keyword>